<dbReference type="Proteomes" id="UP000821865">
    <property type="component" value="Chromosome 6"/>
</dbReference>
<keyword evidence="2" id="KW-1185">Reference proteome</keyword>
<sequence length="449" mass="50282">MLQIPSGVTQTLCALDAFFTHTLCSTHTLINTPDTPARDGNAKQRDTTPDLTFHHGHNPPETWKVLPDTLLSDHHIIEIKLTLTDKPKKRITQTNWDHFRRLRVQESTPNYDVDRQLGRLSSSAQGHWLLQRAGIRPIDFPLYTPERPLPSNLRCAPFPLILPHIFMRDDDKPAPTSTTLFSPDTVTCYVDAAYYQTHGSTACVTMPTSLGIAISSTAGPFSLPTSSLSLELAAIIHATHELTLLPPSPRYRICSDSKAAIRALRDNILPDNLHDDFSHALSLLSPALVTVVWVPGHAGIIGNKLAHELAREIISRASTIPWPCPPIAYEAHFYKKTLKQPYKHLRHSLQTLPPPHPCLSTAQVRTLRAIQLNTLITPARLYLYRYRSDPYCPNCPYTYAKLENILFSCPAALQSPPYPNPPPPHWRVWLASAAFADQLAMVLLAEEYL</sequence>
<comment type="caution">
    <text evidence="1">The sequence shown here is derived from an EMBL/GenBank/DDBJ whole genome shotgun (WGS) entry which is preliminary data.</text>
</comment>
<evidence type="ECO:0000313" key="1">
    <source>
        <dbReference type="EMBL" id="KAH7945695.1"/>
    </source>
</evidence>
<reference evidence="1" key="1">
    <citation type="submission" date="2020-05" db="EMBL/GenBank/DDBJ databases">
        <title>Large-scale comparative analyses of tick genomes elucidate their genetic diversity and vector capacities.</title>
        <authorList>
            <person name="Jia N."/>
            <person name="Wang J."/>
            <person name="Shi W."/>
            <person name="Du L."/>
            <person name="Sun Y."/>
            <person name="Zhan W."/>
            <person name="Jiang J."/>
            <person name="Wang Q."/>
            <person name="Zhang B."/>
            <person name="Ji P."/>
            <person name="Sakyi L.B."/>
            <person name="Cui X."/>
            <person name="Yuan T."/>
            <person name="Jiang B."/>
            <person name="Yang W."/>
            <person name="Lam T.T.-Y."/>
            <person name="Chang Q."/>
            <person name="Ding S."/>
            <person name="Wang X."/>
            <person name="Zhu J."/>
            <person name="Ruan X."/>
            <person name="Zhao L."/>
            <person name="Wei J."/>
            <person name="Que T."/>
            <person name="Du C."/>
            <person name="Cheng J."/>
            <person name="Dai P."/>
            <person name="Han X."/>
            <person name="Huang E."/>
            <person name="Gao Y."/>
            <person name="Liu J."/>
            <person name="Shao H."/>
            <person name="Ye R."/>
            <person name="Li L."/>
            <person name="Wei W."/>
            <person name="Wang X."/>
            <person name="Wang C."/>
            <person name="Yang T."/>
            <person name="Huo Q."/>
            <person name="Li W."/>
            <person name="Guo W."/>
            <person name="Chen H."/>
            <person name="Zhou L."/>
            <person name="Ni X."/>
            <person name="Tian J."/>
            <person name="Zhou Y."/>
            <person name="Sheng Y."/>
            <person name="Liu T."/>
            <person name="Pan Y."/>
            <person name="Xia L."/>
            <person name="Li J."/>
            <person name="Zhao F."/>
            <person name="Cao W."/>
        </authorList>
    </citation>
    <scope>NUCLEOTIDE SEQUENCE</scope>
    <source>
        <strain evidence="1">Dsil-2018</strain>
    </source>
</reference>
<evidence type="ECO:0000313" key="2">
    <source>
        <dbReference type="Proteomes" id="UP000821865"/>
    </source>
</evidence>
<organism evidence="1 2">
    <name type="scientific">Dermacentor silvarum</name>
    <name type="common">Tick</name>
    <dbReference type="NCBI Taxonomy" id="543639"/>
    <lineage>
        <taxon>Eukaryota</taxon>
        <taxon>Metazoa</taxon>
        <taxon>Ecdysozoa</taxon>
        <taxon>Arthropoda</taxon>
        <taxon>Chelicerata</taxon>
        <taxon>Arachnida</taxon>
        <taxon>Acari</taxon>
        <taxon>Parasitiformes</taxon>
        <taxon>Ixodida</taxon>
        <taxon>Ixodoidea</taxon>
        <taxon>Ixodidae</taxon>
        <taxon>Rhipicephalinae</taxon>
        <taxon>Dermacentor</taxon>
    </lineage>
</organism>
<name>A0ACB8CLE2_DERSI</name>
<gene>
    <name evidence="1" type="ORF">HPB49_014321</name>
</gene>
<proteinExistence type="predicted"/>
<accession>A0ACB8CLE2</accession>
<protein>
    <submittedName>
        <fullName evidence="1">Uncharacterized protein</fullName>
    </submittedName>
</protein>
<dbReference type="EMBL" id="CM023475">
    <property type="protein sequence ID" value="KAH7945695.1"/>
    <property type="molecule type" value="Genomic_DNA"/>
</dbReference>